<comment type="caution">
    <text evidence="3">The sequence shown here is derived from an EMBL/GenBank/DDBJ whole genome shotgun (WGS) entry which is preliminary data.</text>
</comment>
<dbReference type="SUPFAM" id="SSF47616">
    <property type="entry name" value="GST C-terminal domain-like"/>
    <property type="match status" value="1"/>
</dbReference>
<feature type="domain" description="GST C-terminal" evidence="2">
    <location>
        <begin position="91"/>
        <end position="215"/>
    </location>
</feature>
<dbReference type="InterPro" id="IPR036249">
    <property type="entry name" value="Thioredoxin-like_sf"/>
</dbReference>
<dbReference type="PANTHER" id="PTHR43968">
    <property type="match status" value="1"/>
</dbReference>
<sequence>MADFSHLLPTQFILYGDDGYDSHAIRLLLEEKQLSYELAFIEDERPDELAELNPYGTLPILVGRDITLYEFNTIFEYLEERHGAGKLLPDTPKERAIIRQLAWRLQNDWLALGKVLLTHPDSFDEISASHAKKSLQDSLITLSPIFGKHDYFLSDHFGWCDVILAPLLWRLPSMGIELPTQLCKPLLQYQTRLFSRPSFKNSLTSRVNYLDRLDT</sequence>
<evidence type="ECO:0000313" key="4">
    <source>
        <dbReference type="Proteomes" id="UP001624684"/>
    </source>
</evidence>
<dbReference type="Pfam" id="PF13409">
    <property type="entry name" value="GST_N_2"/>
    <property type="match status" value="1"/>
</dbReference>
<keyword evidence="4" id="KW-1185">Reference proteome</keyword>
<organism evidence="3 4">
    <name type="scientific">Moraxella oculi</name>
    <dbReference type="NCBI Taxonomy" id="2940516"/>
    <lineage>
        <taxon>Bacteria</taxon>
        <taxon>Pseudomonadati</taxon>
        <taxon>Pseudomonadota</taxon>
        <taxon>Gammaproteobacteria</taxon>
        <taxon>Moraxellales</taxon>
        <taxon>Moraxellaceae</taxon>
        <taxon>Moraxella</taxon>
    </lineage>
</organism>
<proteinExistence type="predicted"/>
<protein>
    <submittedName>
        <fullName evidence="3">Glutathione S-transferase N-terminal domain-containing protein</fullName>
    </submittedName>
</protein>
<name>A0ABW8U7V5_9GAMM</name>
<dbReference type="PROSITE" id="PS50404">
    <property type="entry name" value="GST_NTER"/>
    <property type="match status" value="1"/>
</dbReference>
<dbReference type="Gene3D" id="1.20.1050.10">
    <property type="match status" value="1"/>
</dbReference>
<dbReference type="Proteomes" id="UP001624684">
    <property type="component" value="Unassembled WGS sequence"/>
</dbReference>
<dbReference type="InterPro" id="IPR040079">
    <property type="entry name" value="Glutathione_S-Trfase"/>
</dbReference>
<dbReference type="InterPro" id="IPR004046">
    <property type="entry name" value="GST_C"/>
</dbReference>
<dbReference type="InterPro" id="IPR050983">
    <property type="entry name" value="GST_Omega/HSP26"/>
</dbReference>
<dbReference type="Gene3D" id="3.40.30.10">
    <property type="entry name" value="Glutaredoxin"/>
    <property type="match status" value="1"/>
</dbReference>
<dbReference type="Pfam" id="PF00043">
    <property type="entry name" value="GST_C"/>
    <property type="match status" value="1"/>
</dbReference>
<feature type="domain" description="GST N-terminal" evidence="1">
    <location>
        <begin position="9"/>
        <end position="86"/>
    </location>
</feature>
<dbReference type="InterPro" id="IPR004045">
    <property type="entry name" value="Glutathione_S-Trfase_N"/>
</dbReference>
<reference evidence="3 4" key="1">
    <citation type="submission" date="2024-11" db="EMBL/GenBank/DDBJ databases">
        <title>First Report of Moraxella oculi in Brazil in an Infectious Bovine Keratoconjunctivitis Outbreak.</title>
        <authorList>
            <person name="Carvalho C.V."/>
            <person name="Domingues R."/>
            <person name="Coutinho C."/>
            <person name="Honorio N.T.B.S."/>
            <person name="Faza D.R.L.R."/>
            <person name="Carvalho W.A."/>
            <person name="Machado A.B.F."/>
            <person name="Martins M.F."/>
            <person name="Gaspar E.B."/>
        </authorList>
    </citation>
    <scope>NUCLEOTIDE SEQUENCE [LARGE SCALE GENOMIC DNA]</scope>
    <source>
        <strain evidence="3 4">2117LE</strain>
    </source>
</reference>
<evidence type="ECO:0000313" key="3">
    <source>
        <dbReference type="EMBL" id="MFL1732157.1"/>
    </source>
</evidence>
<dbReference type="PANTHER" id="PTHR43968:SF6">
    <property type="entry name" value="GLUTATHIONE S-TRANSFERASE OMEGA"/>
    <property type="match status" value="1"/>
</dbReference>
<dbReference type="InterPro" id="IPR036282">
    <property type="entry name" value="Glutathione-S-Trfase_C_sf"/>
</dbReference>
<dbReference type="SUPFAM" id="SSF52833">
    <property type="entry name" value="Thioredoxin-like"/>
    <property type="match status" value="1"/>
</dbReference>
<gene>
    <name evidence="3" type="ORF">ACJHVH_03965</name>
</gene>
<accession>A0ABW8U7V5</accession>
<dbReference type="EMBL" id="JBJJXE010000004">
    <property type="protein sequence ID" value="MFL1732157.1"/>
    <property type="molecule type" value="Genomic_DNA"/>
</dbReference>
<dbReference type="PROSITE" id="PS50405">
    <property type="entry name" value="GST_CTER"/>
    <property type="match status" value="1"/>
</dbReference>
<evidence type="ECO:0000259" key="1">
    <source>
        <dbReference type="PROSITE" id="PS50404"/>
    </source>
</evidence>
<dbReference type="SFLD" id="SFLDS00019">
    <property type="entry name" value="Glutathione_Transferase_(cytos"/>
    <property type="match status" value="1"/>
</dbReference>
<dbReference type="InterPro" id="IPR010987">
    <property type="entry name" value="Glutathione-S-Trfase_C-like"/>
</dbReference>
<dbReference type="RefSeq" id="WP_407068848.1">
    <property type="nucleotide sequence ID" value="NZ_JBJJXE010000004.1"/>
</dbReference>
<evidence type="ECO:0000259" key="2">
    <source>
        <dbReference type="PROSITE" id="PS50405"/>
    </source>
</evidence>